<organism evidence="2 3">
    <name type="scientific">Selenomonas ruminantium</name>
    <dbReference type="NCBI Taxonomy" id="971"/>
    <lineage>
        <taxon>Bacteria</taxon>
        <taxon>Bacillati</taxon>
        <taxon>Bacillota</taxon>
        <taxon>Negativicutes</taxon>
        <taxon>Selenomonadales</taxon>
        <taxon>Selenomonadaceae</taxon>
        <taxon>Selenomonas</taxon>
    </lineage>
</organism>
<dbReference type="GO" id="GO:0005829">
    <property type="term" value="C:cytosol"/>
    <property type="evidence" value="ECO:0007669"/>
    <property type="project" value="TreeGrafter"/>
</dbReference>
<dbReference type="InterPro" id="IPR006056">
    <property type="entry name" value="RidA"/>
</dbReference>
<dbReference type="AlphaFoldDB" id="A0A1I3DQE5"/>
<sequence>MQVIHTNDAPAAVGPYSQAIKAGNTLYMSGQIAINPAEGKIVATTIEEQAEQCCQNIEAVLKAAGTDMKHVVKTTCFLADIADFKAFNEVYAKHFISKPARSCVAVKDLPAGALCEVEALAVLEG</sequence>
<reference evidence="2 3" key="1">
    <citation type="submission" date="2016-10" db="EMBL/GenBank/DDBJ databases">
        <authorList>
            <person name="de Groot N.N."/>
        </authorList>
    </citation>
    <scope>NUCLEOTIDE SEQUENCE [LARGE SCALE GENOMIC DNA]</scope>
    <source>
        <strain evidence="2 3">Z108</strain>
    </source>
</reference>
<dbReference type="OrthoDB" id="9803101at2"/>
<dbReference type="CDD" id="cd00448">
    <property type="entry name" value="YjgF_YER057c_UK114_family"/>
    <property type="match status" value="1"/>
</dbReference>
<dbReference type="PANTHER" id="PTHR11803:SF59">
    <property type="entry name" value="ENDORIBONUCLEASE"/>
    <property type="match status" value="1"/>
</dbReference>
<dbReference type="NCBIfam" id="TIGR00004">
    <property type="entry name" value="Rid family detoxifying hydrolase"/>
    <property type="match status" value="1"/>
</dbReference>
<dbReference type="SUPFAM" id="SSF55298">
    <property type="entry name" value="YjgF-like"/>
    <property type="match status" value="1"/>
</dbReference>
<comment type="similarity">
    <text evidence="1">Belongs to the RutC family.</text>
</comment>
<evidence type="ECO:0000313" key="3">
    <source>
        <dbReference type="Proteomes" id="UP000183639"/>
    </source>
</evidence>
<dbReference type="EMBL" id="FOQK01000007">
    <property type="protein sequence ID" value="SFH88964.1"/>
    <property type="molecule type" value="Genomic_DNA"/>
</dbReference>
<dbReference type="GO" id="GO:0019239">
    <property type="term" value="F:deaminase activity"/>
    <property type="evidence" value="ECO:0007669"/>
    <property type="project" value="TreeGrafter"/>
</dbReference>
<dbReference type="InterPro" id="IPR035959">
    <property type="entry name" value="RutC-like_sf"/>
</dbReference>
<dbReference type="InterPro" id="IPR006175">
    <property type="entry name" value="YjgF/YER057c/UK114"/>
</dbReference>
<gene>
    <name evidence="2" type="ORF">SAMN04487861_10782</name>
</gene>
<evidence type="ECO:0000313" key="2">
    <source>
        <dbReference type="EMBL" id="SFH88964.1"/>
    </source>
</evidence>
<name>A0A1I3DQE5_SELRU</name>
<dbReference type="FunFam" id="3.30.1330.40:FF:000001">
    <property type="entry name" value="L-PSP family endoribonuclease"/>
    <property type="match status" value="1"/>
</dbReference>
<dbReference type="PANTHER" id="PTHR11803">
    <property type="entry name" value="2-IMINOBUTANOATE/2-IMINOPROPANOATE DEAMINASE RIDA"/>
    <property type="match status" value="1"/>
</dbReference>
<dbReference type="Gene3D" id="3.30.1330.40">
    <property type="entry name" value="RutC-like"/>
    <property type="match status" value="1"/>
</dbReference>
<evidence type="ECO:0000256" key="1">
    <source>
        <dbReference type="ARBA" id="ARBA00010552"/>
    </source>
</evidence>
<dbReference type="Proteomes" id="UP000183639">
    <property type="component" value="Unassembled WGS sequence"/>
</dbReference>
<protein>
    <submittedName>
        <fullName evidence="2">2-iminobutanoate/2-iminopropanoate deaminase</fullName>
    </submittedName>
</protein>
<dbReference type="RefSeq" id="WP_075442770.1">
    <property type="nucleotide sequence ID" value="NZ_FOQK01000007.1"/>
</dbReference>
<accession>A0A1I3DQE5</accession>
<dbReference type="Pfam" id="PF01042">
    <property type="entry name" value="Ribonuc_L-PSP"/>
    <property type="match status" value="1"/>
</dbReference>
<proteinExistence type="inferred from homology"/>